<dbReference type="InterPro" id="IPR008928">
    <property type="entry name" value="6-hairpin_glycosidase_sf"/>
</dbReference>
<sequence length="737" mass="82380">MKKQKDNVSPWSLHLTQQLLSQAASVVTEKQLSNRTVQVIRTDDALAVCVHQAKGTKLVFRAAYTPAADLTIAHSRSAGAELSYTLRSAIGRYRVVIWMDTIQQVPMLRYVTHFTPRDDFRIPFWPKDVLILNPDGGIGGVEANIHVEQLGLRSGMVYFSITEPAEGSALYLQNLTALNNYCADTGTSVAGTVDGKWPEFGFAPPATTDKPLCGGKEYTIGDAFVAFADRVPTDQFDKAKQFTDLLAGLYVQLPKPPTAYHDYVGIAAKALQELATHKGCWSHHQGHSYLNAYVCDYKTPPEIMVQLAVLLPLKEYEEWMGEDVPLIAEIEAGLPEFYDANVGTVRRWLPAADHQLDGSEEQKQVLVMDSWYLHHPLLNLSRMALHGDEVAKDLFLKSLDYAIQVAHHFDYKWPVFYKMDTLEVVKAETKPGAGGEKDVGGIYAHVMLQAWDLTGDDKYLREAKKAAKSLVSVGFDLFYQANNTAFAAGAMLRLWKATKDEVYLDLGYLLMANVFKNLALWDCRYGYGNHFPLFFAVFPLNDAPYMAVYEEVEVFAAVHEYLSQADDTPLSRSYALLLAEFIRYALHRMVHYYPTVLPREMLANDVKTGEIDPNLWVPLEDINPGWDKSGSVGQEVYGAAFPFAVIPRHYMKIAGGAYLLFVDYPIAERAAENRELRFKVLGDERLSCKLYILRSGTGESLDITVSAAQQGGIKPQTVGGDTVCYEVHGKQHVVISW</sequence>
<evidence type="ECO:0000313" key="1">
    <source>
        <dbReference type="EMBL" id="SKB68980.1"/>
    </source>
</evidence>
<dbReference type="SUPFAM" id="SSF48208">
    <property type="entry name" value="Six-hairpin glycosidases"/>
    <property type="match status" value="1"/>
</dbReference>
<dbReference type="GO" id="GO:0005975">
    <property type="term" value="P:carbohydrate metabolic process"/>
    <property type="evidence" value="ECO:0007669"/>
    <property type="project" value="InterPro"/>
</dbReference>
<reference evidence="1 2" key="1">
    <citation type="submission" date="2017-02" db="EMBL/GenBank/DDBJ databases">
        <authorList>
            <person name="Peterson S.W."/>
        </authorList>
    </citation>
    <scope>NUCLEOTIDE SEQUENCE [LARGE SCALE GENOMIC DNA]</scope>
    <source>
        <strain evidence="1 2">DSM 22899</strain>
    </source>
</reference>
<dbReference type="RefSeq" id="WP_079717353.1">
    <property type="nucleotide sequence ID" value="NZ_FUYS01000006.1"/>
</dbReference>
<dbReference type="Proteomes" id="UP000190541">
    <property type="component" value="Unassembled WGS sequence"/>
</dbReference>
<dbReference type="OrthoDB" id="7520791at2"/>
<dbReference type="STRING" id="623280.SAMN05660226_02672"/>
<accession>A0A1T5DBV3</accession>
<evidence type="ECO:0000313" key="2">
    <source>
        <dbReference type="Proteomes" id="UP000190541"/>
    </source>
</evidence>
<protein>
    <submittedName>
        <fullName evidence="1">Uncharacterized protein</fullName>
    </submittedName>
</protein>
<dbReference type="EMBL" id="FUYS01000006">
    <property type="protein sequence ID" value="SKB68980.1"/>
    <property type="molecule type" value="Genomic_DNA"/>
</dbReference>
<proteinExistence type="predicted"/>
<gene>
    <name evidence="1" type="ORF">SAMN05660226_02672</name>
</gene>
<dbReference type="AlphaFoldDB" id="A0A1T5DBV3"/>
<organism evidence="1 2">
    <name type="scientific">Parapedobacter luteus</name>
    <dbReference type="NCBI Taxonomy" id="623280"/>
    <lineage>
        <taxon>Bacteria</taxon>
        <taxon>Pseudomonadati</taxon>
        <taxon>Bacteroidota</taxon>
        <taxon>Sphingobacteriia</taxon>
        <taxon>Sphingobacteriales</taxon>
        <taxon>Sphingobacteriaceae</taxon>
        <taxon>Parapedobacter</taxon>
    </lineage>
</organism>
<name>A0A1T5DBV3_9SPHI</name>
<keyword evidence="2" id="KW-1185">Reference proteome</keyword>